<dbReference type="AlphaFoldDB" id="A0A2H3D2E2"/>
<name>A0A2H3D2E2_ARMGA</name>
<dbReference type="Proteomes" id="UP000217790">
    <property type="component" value="Unassembled WGS sequence"/>
</dbReference>
<accession>A0A2H3D2E2</accession>
<proteinExistence type="predicted"/>
<organism evidence="1 2">
    <name type="scientific">Armillaria gallica</name>
    <name type="common">Bulbous honey fungus</name>
    <name type="synonym">Armillaria bulbosa</name>
    <dbReference type="NCBI Taxonomy" id="47427"/>
    <lineage>
        <taxon>Eukaryota</taxon>
        <taxon>Fungi</taxon>
        <taxon>Dikarya</taxon>
        <taxon>Basidiomycota</taxon>
        <taxon>Agaricomycotina</taxon>
        <taxon>Agaricomycetes</taxon>
        <taxon>Agaricomycetidae</taxon>
        <taxon>Agaricales</taxon>
        <taxon>Marasmiineae</taxon>
        <taxon>Physalacriaceae</taxon>
        <taxon>Armillaria</taxon>
    </lineage>
</organism>
<protein>
    <submittedName>
        <fullName evidence="1">Uncharacterized protein</fullName>
    </submittedName>
</protein>
<evidence type="ECO:0000313" key="2">
    <source>
        <dbReference type="Proteomes" id="UP000217790"/>
    </source>
</evidence>
<keyword evidence="2" id="KW-1185">Reference proteome</keyword>
<gene>
    <name evidence="1" type="ORF">ARMGADRAFT_593706</name>
</gene>
<dbReference type="EMBL" id="KZ293694">
    <property type="protein sequence ID" value="PBK84948.1"/>
    <property type="molecule type" value="Genomic_DNA"/>
</dbReference>
<sequence length="168" mass="19281">MNRWETVRGSQFWKSYLGSRPLFGFSHRLDSNQLPTTPGISFASHITPDTVSRFLLQFLLMVWSLSKLRLFALGDVECIMLDESLQAASLWYCVDCCGWIRLSQDIISILSDIPLSLNSLSFVRHKDSTSLSGYSSHMHLPRYRNDIVPFPPLNFVNQCLKHHCLVVF</sequence>
<reference evidence="2" key="1">
    <citation type="journal article" date="2017" name="Nat. Ecol. Evol.">
        <title>Genome expansion and lineage-specific genetic innovations in the forest pathogenic fungi Armillaria.</title>
        <authorList>
            <person name="Sipos G."/>
            <person name="Prasanna A.N."/>
            <person name="Walter M.C."/>
            <person name="O'Connor E."/>
            <person name="Balint B."/>
            <person name="Krizsan K."/>
            <person name="Kiss B."/>
            <person name="Hess J."/>
            <person name="Varga T."/>
            <person name="Slot J."/>
            <person name="Riley R."/>
            <person name="Boka B."/>
            <person name="Rigling D."/>
            <person name="Barry K."/>
            <person name="Lee J."/>
            <person name="Mihaltcheva S."/>
            <person name="LaButti K."/>
            <person name="Lipzen A."/>
            <person name="Waldron R."/>
            <person name="Moloney N.M."/>
            <person name="Sperisen C."/>
            <person name="Kredics L."/>
            <person name="Vagvoelgyi C."/>
            <person name="Patrignani A."/>
            <person name="Fitzpatrick D."/>
            <person name="Nagy I."/>
            <person name="Doyle S."/>
            <person name="Anderson J.B."/>
            <person name="Grigoriev I.V."/>
            <person name="Gueldener U."/>
            <person name="Muensterkoetter M."/>
            <person name="Nagy L.G."/>
        </authorList>
    </citation>
    <scope>NUCLEOTIDE SEQUENCE [LARGE SCALE GENOMIC DNA]</scope>
    <source>
        <strain evidence="2">Ar21-2</strain>
    </source>
</reference>
<evidence type="ECO:0000313" key="1">
    <source>
        <dbReference type="EMBL" id="PBK84948.1"/>
    </source>
</evidence>
<dbReference type="OrthoDB" id="10464297at2759"/>
<dbReference type="InParanoid" id="A0A2H3D2E2"/>